<feature type="compositionally biased region" description="Acidic residues" evidence="1">
    <location>
        <begin position="136"/>
        <end position="174"/>
    </location>
</feature>
<feature type="region of interest" description="Disordered" evidence="1">
    <location>
        <begin position="92"/>
        <end position="196"/>
    </location>
</feature>
<gene>
    <name evidence="2" type="ORF">MAR_028669</name>
</gene>
<evidence type="ECO:0000256" key="1">
    <source>
        <dbReference type="SAM" id="MobiDB-lite"/>
    </source>
</evidence>
<dbReference type="Proteomes" id="UP001164746">
    <property type="component" value="Chromosome 2"/>
</dbReference>
<proteinExistence type="predicted"/>
<feature type="compositionally biased region" description="Basic residues" evidence="1">
    <location>
        <begin position="98"/>
        <end position="112"/>
    </location>
</feature>
<sequence length="196" mass="22166">MFLSPSQVLYTHQYDPEIRKSTEQTFSELTKSSIQGSVFPKLQVVKKDGFYFTLNDAKLQVYRHLEKLGKCGSVEVEKVALKEVPEGIRQLMKAPEKVKRRRSEMSRTKHGGKYTSVSSSSTIDIPDENSLVLASCDDDETSGEESSDIEDTDSDSSDWSDEDVSDTDIQTDEDERSRLQKQDYSAANIDENESFI</sequence>
<keyword evidence="3" id="KW-1185">Reference proteome</keyword>
<reference evidence="2" key="1">
    <citation type="submission" date="2022-11" db="EMBL/GenBank/DDBJ databases">
        <title>Centuries of genome instability and evolution in soft-shell clam transmissible cancer (bioRxiv).</title>
        <authorList>
            <person name="Hart S.F.M."/>
            <person name="Yonemitsu M.A."/>
            <person name="Giersch R.M."/>
            <person name="Beal B.F."/>
            <person name="Arriagada G."/>
            <person name="Davis B.W."/>
            <person name="Ostrander E.A."/>
            <person name="Goff S.P."/>
            <person name="Metzger M.J."/>
        </authorList>
    </citation>
    <scope>NUCLEOTIDE SEQUENCE</scope>
    <source>
        <strain evidence="2">MELC-2E11</strain>
        <tissue evidence="2">Siphon/mantle</tissue>
    </source>
</reference>
<dbReference type="EMBL" id="CP111013">
    <property type="protein sequence ID" value="WAQ95979.1"/>
    <property type="molecule type" value="Genomic_DNA"/>
</dbReference>
<name>A0ABY7DFC7_MYAAR</name>
<accession>A0ABY7DFC7</accession>
<evidence type="ECO:0000313" key="3">
    <source>
        <dbReference type="Proteomes" id="UP001164746"/>
    </source>
</evidence>
<organism evidence="2 3">
    <name type="scientific">Mya arenaria</name>
    <name type="common">Soft-shell clam</name>
    <dbReference type="NCBI Taxonomy" id="6604"/>
    <lineage>
        <taxon>Eukaryota</taxon>
        <taxon>Metazoa</taxon>
        <taxon>Spiralia</taxon>
        <taxon>Lophotrochozoa</taxon>
        <taxon>Mollusca</taxon>
        <taxon>Bivalvia</taxon>
        <taxon>Autobranchia</taxon>
        <taxon>Heteroconchia</taxon>
        <taxon>Euheterodonta</taxon>
        <taxon>Imparidentia</taxon>
        <taxon>Neoheterodontei</taxon>
        <taxon>Myida</taxon>
        <taxon>Myoidea</taxon>
        <taxon>Myidae</taxon>
        <taxon>Mya</taxon>
    </lineage>
</organism>
<protein>
    <submittedName>
        <fullName evidence="2">Uncharacterized protein</fullName>
    </submittedName>
</protein>
<evidence type="ECO:0000313" key="2">
    <source>
        <dbReference type="EMBL" id="WAQ95979.1"/>
    </source>
</evidence>